<name>A0A0P9D1V8_9CHLR</name>
<proteinExistence type="predicted"/>
<dbReference type="NCBIfam" id="NF033540">
    <property type="entry name" value="transpos_IS701"/>
    <property type="match status" value="1"/>
</dbReference>
<feature type="domain" description="Transposase IS701-like DDE" evidence="1">
    <location>
        <begin position="9"/>
        <end position="212"/>
    </location>
</feature>
<comment type="caution">
    <text evidence="2">The sequence shown here is derived from an EMBL/GenBank/DDBJ whole genome shotgun (WGS) entry which is preliminary data.</text>
</comment>
<evidence type="ECO:0000259" key="1">
    <source>
        <dbReference type="Pfam" id="PF13546"/>
    </source>
</evidence>
<gene>
    <name evidence="2" type="ORF">SE17_32930</name>
</gene>
<sequence length="395" mass="45914">MVEELLVQFADLFPNEPSRRHFAEYLTGLFVAEHKTVSGITREFAAPPDQSTLNRWLTEAPWDVQRINAHRLEWLQQDAATRYRHDGVIAIDNTLIDHDGKLIEDVGYFWDHADKRHLIAHDYLFANYVNPSGKHYPLDFRRFRKREQCDDERPFKNHTDLAKELIDWVVAEDIPGDFTFDSYFTNAPIMNTLHAKGRSYIGDLKANRVIVVSGKQTSVTEWVKTLTPLVRTKFTVGGHTQWYFTKSVRLPNVNHPVRILVLWSEAEAATPRKILISNRTQWEAHRILKVYKKRWTGTETFHRDGKQHLGMGECQLRDGMGQTRHMHLVVLAYTALMRQLKHDRAFEWAHTRLMTIGESCRTIARETLGKTLAWAIEQSHQGMTLSDIKLRLALP</sequence>
<dbReference type="Pfam" id="PF13546">
    <property type="entry name" value="DDE_5"/>
    <property type="match status" value="1"/>
</dbReference>
<protein>
    <recommendedName>
        <fullName evidence="1">Transposase IS701-like DDE domain-containing protein</fullName>
    </recommendedName>
</protein>
<dbReference type="PANTHER" id="PTHR33627:SF1">
    <property type="entry name" value="TRANSPOSASE"/>
    <property type="match status" value="1"/>
</dbReference>
<dbReference type="Proteomes" id="UP000050509">
    <property type="component" value="Unassembled WGS sequence"/>
</dbReference>
<dbReference type="PANTHER" id="PTHR33627">
    <property type="entry name" value="TRANSPOSASE"/>
    <property type="match status" value="1"/>
</dbReference>
<dbReference type="InterPro" id="IPR039365">
    <property type="entry name" value="IS701-like"/>
</dbReference>
<dbReference type="AlphaFoldDB" id="A0A0P9D1V8"/>
<reference evidence="2 3" key="1">
    <citation type="submission" date="2015-09" db="EMBL/GenBank/DDBJ databases">
        <title>Draft genome sequence of Kouleothrix aurantiaca JCM 19913.</title>
        <authorList>
            <person name="Hemp J."/>
        </authorList>
    </citation>
    <scope>NUCLEOTIDE SEQUENCE [LARGE SCALE GENOMIC DNA]</scope>
    <source>
        <strain evidence="2 3">COM-B</strain>
    </source>
</reference>
<dbReference type="InterPro" id="IPR038721">
    <property type="entry name" value="IS701-like_DDE_dom"/>
</dbReference>
<organism evidence="2 3">
    <name type="scientific">Kouleothrix aurantiaca</name>
    <dbReference type="NCBI Taxonomy" id="186479"/>
    <lineage>
        <taxon>Bacteria</taxon>
        <taxon>Bacillati</taxon>
        <taxon>Chloroflexota</taxon>
        <taxon>Chloroflexia</taxon>
        <taxon>Chloroflexales</taxon>
        <taxon>Roseiflexineae</taxon>
        <taxon>Roseiflexaceae</taxon>
        <taxon>Kouleothrix</taxon>
    </lineage>
</organism>
<evidence type="ECO:0000313" key="2">
    <source>
        <dbReference type="EMBL" id="KPV49390.1"/>
    </source>
</evidence>
<dbReference type="EMBL" id="LJCR01002004">
    <property type="protein sequence ID" value="KPV49390.1"/>
    <property type="molecule type" value="Genomic_DNA"/>
</dbReference>
<evidence type="ECO:0000313" key="3">
    <source>
        <dbReference type="Proteomes" id="UP000050509"/>
    </source>
</evidence>
<dbReference type="InterPro" id="IPR012337">
    <property type="entry name" value="RNaseH-like_sf"/>
</dbReference>
<keyword evidence="3" id="KW-1185">Reference proteome</keyword>
<dbReference type="SUPFAM" id="SSF53098">
    <property type="entry name" value="Ribonuclease H-like"/>
    <property type="match status" value="1"/>
</dbReference>
<accession>A0A0P9D1V8</accession>